<dbReference type="InterPro" id="IPR036397">
    <property type="entry name" value="RNaseH_sf"/>
</dbReference>
<evidence type="ECO:0000313" key="2">
    <source>
        <dbReference type="Proteomes" id="UP000801492"/>
    </source>
</evidence>
<reference evidence="1" key="1">
    <citation type="submission" date="2019-08" db="EMBL/GenBank/DDBJ databases">
        <title>The genome of the North American firefly Photinus pyralis.</title>
        <authorList>
            <consortium name="Photinus pyralis genome working group"/>
            <person name="Fallon T.R."/>
            <person name="Sander Lower S.E."/>
            <person name="Weng J.-K."/>
        </authorList>
    </citation>
    <scope>NUCLEOTIDE SEQUENCE</scope>
    <source>
        <strain evidence="1">TRF0915ILg1</strain>
        <tissue evidence="1">Whole body</tissue>
    </source>
</reference>
<accession>A0A8K0GFY5</accession>
<gene>
    <name evidence="1" type="ORF">ILUMI_05873</name>
</gene>
<sequence length="342" mass="39226">MRQSREEKNFTAYNKGNRDKLSTGVSINKGLPQGSVIDLLLFSLYTSELCERVKPAHMYSVAVQLLTQLLVTYHLFLTTQKNNSSVTYVRTPMRIQDNCTKAGTMKISKYVYIHDCVILGSKVLHYDYVYSSRTNFLEVPKVDINTWYISKCLKIFVYPEERVIQHVIELSAKKSAVAPLGMRAQRLMQLQPIQNVCKIWYFDKMQFLNDTDTEGRMDVVITSEPEDAVENDVTIQQQIESTNEILGGQYEISDDGTLLLLSPSSPKTTAPASRYHKTNNAGTKINSKHYQQNILTHYEKELRRLYPNNDGVFHQDSAPSHASKSTIKWLKDRNIKFIPPEE</sequence>
<keyword evidence="2" id="KW-1185">Reference proteome</keyword>
<proteinExistence type="predicted"/>
<dbReference type="Gene3D" id="3.30.420.10">
    <property type="entry name" value="Ribonuclease H-like superfamily/Ribonuclease H"/>
    <property type="match status" value="1"/>
</dbReference>
<comment type="caution">
    <text evidence="1">The sequence shown here is derived from an EMBL/GenBank/DDBJ whole genome shotgun (WGS) entry which is preliminary data.</text>
</comment>
<organism evidence="1 2">
    <name type="scientific">Ignelater luminosus</name>
    <name type="common">Cucubano</name>
    <name type="synonym">Pyrophorus luminosus</name>
    <dbReference type="NCBI Taxonomy" id="2038154"/>
    <lineage>
        <taxon>Eukaryota</taxon>
        <taxon>Metazoa</taxon>
        <taxon>Ecdysozoa</taxon>
        <taxon>Arthropoda</taxon>
        <taxon>Hexapoda</taxon>
        <taxon>Insecta</taxon>
        <taxon>Pterygota</taxon>
        <taxon>Neoptera</taxon>
        <taxon>Endopterygota</taxon>
        <taxon>Coleoptera</taxon>
        <taxon>Polyphaga</taxon>
        <taxon>Elateriformia</taxon>
        <taxon>Elateroidea</taxon>
        <taxon>Elateridae</taxon>
        <taxon>Agrypninae</taxon>
        <taxon>Pyrophorini</taxon>
        <taxon>Ignelater</taxon>
    </lineage>
</organism>
<dbReference type="AlphaFoldDB" id="A0A8K0GFY5"/>
<dbReference type="OrthoDB" id="8192496at2759"/>
<dbReference type="EMBL" id="VTPC01002277">
    <property type="protein sequence ID" value="KAF2900312.1"/>
    <property type="molecule type" value="Genomic_DNA"/>
</dbReference>
<protein>
    <submittedName>
        <fullName evidence="1">Uncharacterized protein</fullName>
    </submittedName>
</protein>
<name>A0A8K0GFY5_IGNLU</name>
<dbReference type="Proteomes" id="UP000801492">
    <property type="component" value="Unassembled WGS sequence"/>
</dbReference>
<evidence type="ECO:0000313" key="1">
    <source>
        <dbReference type="EMBL" id="KAF2900312.1"/>
    </source>
</evidence>
<dbReference type="GO" id="GO:0003676">
    <property type="term" value="F:nucleic acid binding"/>
    <property type="evidence" value="ECO:0007669"/>
    <property type="project" value="InterPro"/>
</dbReference>